<evidence type="ECO:0000256" key="1">
    <source>
        <dbReference type="SAM" id="Phobius"/>
    </source>
</evidence>
<keyword evidence="3" id="KW-1185">Reference proteome</keyword>
<accession>A0ABP3TM27</accession>
<keyword evidence="1" id="KW-1133">Transmembrane helix</keyword>
<evidence type="ECO:0000313" key="3">
    <source>
        <dbReference type="Proteomes" id="UP001501758"/>
    </source>
</evidence>
<evidence type="ECO:0000313" key="2">
    <source>
        <dbReference type="EMBL" id="GAA0712439.1"/>
    </source>
</evidence>
<dbReference type="Proteomes" id="UP001501758">
    <property type="component" value="Unassembled WGS sequence"/>
</dbReference>
<feature type="transmembrane region" description="Helical" evidence="1">
    <location>
        <begin position="6"/>
        <end position="26"/>
    </location>
</feature>
<dbReference type="EMBL" id="BAAAGE010000001">
    <property type="protein sequence ID" value="GAA0712439.1"/>
    <property type="molecule type" value="Genomic_DNA"/>
</dbReference>
<organism evidence="2 3">
    <name type="scientific">Aquimarina litoralis</name>
    <dbReference type="NCBI Taxonomy" id="584605"/>
    <lineage>
        <taxon>Bacteria</taxon>
        <taxon>Pseudomonadati</taxon>
        <taxon>Bacteroidota</taxon>
        <taxon>Flavobacteriia</taxon>
        <taxon>Flavobacteriales</taxon>
        <taxon>Flavobacteriaceae</taxon>
        <taxon>Aquimarina</taxon>
    </lineage>
</organism>
<keyword evidence="1" id="KW-0812">Transmembrane</keyword>
<reference evidence="3" key="1">
    <citation type="journal article" date="2019" name="Int. J. Syst. Evol. Microbiol.">
        <title>The Global Catalogue of Microorganisms (GCM) 10K type strain sequencing project: providing services to taxonomists for standard genome sequencing and annotation.</title>
        <authorList>
            <consortium name="The Broad Institute Genomics Platform"/>
            <consortium name="The Broad Institute Genome Sequencing Center for Infectious Disease"/>
            <person name="Wu L."/>
            <person name="Ma J."/>
        </authorList>
    </citation>
    <scope>NUCLEOTIDE SEQUENCE [LARGE SCALE GENOMIC DNA]</scope>
    <source>
        <strain evidence="3">JCM 15974</strain>
    </source>
</reference>
<name>A0ABP3TM27_9FLAO</name>
<sequence length="128" mass="14839">MKSINISTVLQIVALIFLIIIGYMTFNSSENWKVITSELEKANKELKISKDTLAITKDLLKNSRIEFKQMKAQKDLLIHQRDSILFAFKKKNAKDWNELQNIKDSIQQTNNQLTKDRVLLEGLFGLNQ</sequence>
<proteinExistence type="predicted"/>
<gene>
    <name evidence="2" type="ORF">GCM10009430_02850</name>
</gene>
<dbReference type="RefSeq" id="WP_343909786.1">
    <property type="nucleotide sequence ID" value="NZ_BAAAGE010000001.1"/>
</dbReference>
<comment type="caution">
    <text evidence="2">The sequence shown here is derived from an EMBL/GenBank/DDBJ whole genome shotgun (WGS) entry which is preliminary data.</text>
</comment>
<keyword evidence="1" id="KW-0472">Membrane</keyword>
<protein>
    <submittedName>
        <fullName evidence="2">Uncharacterized protein</fullName>
    </submittedName>
</protein>